<evidence type="ECO:0000313" key="12">
    <source>
        <dbReference type="EMBL" id="RDI69313.1"/>
    </source>
</evidence>
<dbReference type="InterPro" id="IPR013856">
    <property type="entry name" value="Peptidase_M4_domain"/>
</dbReference>
<feature type="chain" id="PRO_5023157748" description="Neutral metalloproteinase" evidence="8">
    <location>
        <begin position="25"/>
        <end position="563"/>
    </location>
</feature>
<evidence type="ECO:0000256" key="7">
    <source>
        <dbReference type="PIRSR" id="PIRSR623612-1"/>
    </source>
</evidence>
<feature type="active site" description="Proton donor" evidence="7">
    <location>
        <position position="468"/>
    </location>
</feature>
<keyword evidence="3" id="KW-0479">Metal-binding</keyword>
<evidence type="ECO:0000256" key="3">
    <source>
        <dbReference type="ARBA" id="ARBA00022723"/>
    </source>
</evidence>
<dbReference type="InterPro" id="IPR023612">
    <property type="entry name" value="Peptidase_M4"/>
</dbReference>
<evidence type="ECO:0000259" key="10">
    <source>
        <dbReference type="Pfam" id="PF01447"/>
    </source>
</evidence>
<dbReference type="Gene3D" id="3.10.170.10">
    <property type="match status" value="1"/>
</dbReference>
<dbReference type="Pfam" id="PF01447">
    <property type="entry name" value="Peptidase_M4"/>
    <property type="match status" value="1"/>
</dbReference>
<comment type="caution">
    <text evidence="12">The sequence shown here is derived from an EMBL/GenBank/DDBJ whole genome shotgun (WGS) entry which is preliminary data.</text>
</comment>
<organism evidence="12 13">
    <name type="scientific">Nocardia pseudobrasiliensis</name>
    <dbReference type="NCBI Taxonomy" id="45979"/>
    <lineage>
        <taxon>Bacteria</taxon>
        <taxon>Bacillati</taxon>
        <taxon>Actinomycetota</taxon>
        <taxon>Actinomycetes</taxon>
        <taxon>Mycobacteriales</taxon>
        <taxon>Nocardiaceae</taxon>
        <taxon>Nocardia</taxon>
    </lineage>
</organism>
<evidence type="ECO:0000256" key="2">
    <source>
        <dbReference type="ARBA" id="ARBA00022670"/>
    </source>
</evidence>
<dbReference type="GO" id="GO:0005576">
    <property type="term" value="C:extracellular region"/>
    <property type="evidence" value="ECO:0007669"/>
    <property type="project" value="UniProtKB-SubCell"/>
</dbReference>
<feature type="region of interest" description="Disordered" evidence="9">
    <location>
        <begin position="29"/>
        <end position="50"/>
    </location>
</feature>
<keyword evidence="8" id="KW-0732">Signal</keyword>
<comment type="function">
    <text evidence="8">Extracellular zinc metalloprotease.</text>
</comment>
<evidence type="ECO:0000256" key="8">
    <source>
        <dbReference type="RuleBase" id="RU366073"/>
    </source>
</evidence>
<protein>
    <recommendedName>
        <fullName evidence="8">Neutral metalloproteinase</fullName>
        <ecNumber evidence="8">3.4.24.-</ecNumber>
    </recommendedName>
</protein>
<keyword evidence="4 8" id="KW-0378">Hydrolase</keyword>
<feature type="region of interest" description="Disordered" evidence="9">
    <location>
        <begin position="68"/>
        <end position="88"/>
    </location>
</feature>
<gene>
    <name evidence="12" type="ORF">DFR76_101851</name>
</gene>
<evidence type="ECO:0000256" key="9">
    <source>
        <dbReference type="SAM" id="MobiDB-lite"/>
    </source>
</evidence>
<keyword evidence="5 8" id="KW-0862">Zinc</keyword>
<evidence type="ECO:0000256" key="1">
    <source>
        <dbReference type="ARBA" id="ARBA00009388"/>
    </source>
</evidence>
<dbReference type="STRING" id="1210086.GCA_001613105_00705"/>
<feature type="compositionally biased region" description="Low complexity" evidence="9">
    <location>
        <begin position="41"/>
        <end position="50"/>
    </location>
</feature>
<dbReference type="GO" id="GO:0046872">
    <property type="term" value="F:metal ion binding"/>
    <property type="evidence" value="ECO:0007669"/>
    <property type="project" value="UniProtKB-UniRule"/>
</dbReference>
<dbReference type="Proteomes" id="UP000254869">
    <property type="component" value="Unassembled WGS sequence"/>
</dbReference>
<dbReference type="AlphaFoldDB" id="A0A370IF41"/>
<reference evidence="12 13" key="1">
    <citation type="submission" date="2018-07" db="EMBL/GenBank/DDBJ databases">
        <title>Genomic Encyclopedia of Type Strains, Phase IV (KMG-IV): sequencing the most valuable type-strain genomes for metagenomic binning, comparative biology and taxonomic classification.</title>
        <authorList>
            <person name="Goeker M."/>
        </authorList>
    </citation>
    <scope>NUCLEOTIDE SEQUENCE [LARGE SCALE GENOMIC DNA]</scope>
    <source>
        <strain evidence="12 13">DSM 44290</strain>
    </source>
</reference>
<proteinExistence type="inferred from homology"/>
<evidence type="ECO:0000259" key="11">
    <source>
        <dbReference type="Pfam" id="PF02868"/>
    </source>
</evidence>
<dbReference type="InterPro" id="IPR027268">
    <property type="entry name" value="Peptidase_M4/M1_CTD_sf"/>
</dbReference>
<keyword evidence="8" id="KW-0964">Secreted</keyword>
<evidence type="ECO:0000313" key="13">
    <source>
        <dbReference type="Proteomes" id="UP000254869"/>
    </source>
</evidence>
<dbReference type="PANTHER" id="PTHR33794:SF1">
    <property type="entry name" value="BACILLOLYSIN"/>
    <property type="match status" value="1"/>
</dbReference>
<evidence type="ECO:0000256" key="5">
    <source>
        <dbReference type="ARBA" id="ARBA00022833"/>
    </source>
</evidence>
<accession>A0A370IF41</accession>
<feature type="active site" evidence="7">
    <location>
        <position position="377"/>
    </location>
</feature>
<dbReference type="SUPFAM" id="SSF55486">
    <property type="entry name" value="Metalloproteases ('zincins'), catalytic domain"/>
    <property type="match status" value="1"/>
</dbReference>
<dbReference type="GO" id="GO:0004222">
    <property type="term" value="F:metalloendopeptidase activity"/>
    <property type="evidence" value="ECO:0007669"/>
    <property type="project" value="UniProtKB-UniRule"/>
</dbReference>
<dbReference type="CDD" id="cd09597">
    <property type="entry name" value="M4_TLP"/>
    <property type="match status" value="1"/>
</dbReference>
<evidence type="ECO:0000256" key="4">
    <source>
        <dbReference type="ARBA" id="ARBA00022801"/>
    </source>
</evidence>
<dbReference type="Gene3D" id="1.10.390.10">
    <property type="entry name" value="Neutral Protease Domain 2"/>
    <property type="match status" value="1"/>
</dbReference>
<dbReference type="PRINTS" id="PR00730">
    <property type="entry name" value="THERMOLYSIN"/>
</dbReference>
<comment type="similarity">
    <text evidence="1 8">Belongs to the peptidase M4 family.</text>
</comment>
<keyword evidence="13" id="KW-1185">Reference proteome</keyword>
<name>A0A370IF41_9NOCA</name>
<dbReference type="EC" id="3.4.24.-" evidence="8"/>
<comment type="cofactor">
    <cofactor evidence="8">
        <name>Zn(2+)</name>
        <dbReference type="ChEBI" id="CHEBI:29105"/>
    </cofactor>
</comment>
<dbReference type="InterPro" id="IPR050728">
    <property type="entry name" value="Zinc_Metalloprotease_M4"/>
</dbReference>
<keyword evidence="6 8" id="KW-0482">Metalloprotease</keyword>
<feature type="domain" description="Peptidase M4" evidence="10">
    <location>
        <begin position="327"/>
        <end position="384"/>
    </location>
</feature>
<feature type="signal peptide" evidence="8">
    <location>
        <begin position="1"/>
        <end position="24"/>
    </location>
</feature>
<sequence length="563" mass="59480">MNPRKRAVRYAALSVMTLATTIFASTTGAYGEPPSAPQPPSSSSDLSVVPKQVLKDPEGTIRQVVPQQPVPVPAGTPQEAPSAAQAHAPGVEKVFTSDQVGKLVVDQVLPVGEGSTVRLRQEIDSIPVFGASVSQLLAKDGSLVSATGSLTQKSQGKFSSTKAAQAVTTTAVKAIADKTKTPADQLAADEPQAFWYDAKLASVQDGKSVAVPAFKVEIKGDGKDKEKPSNFVVFVDANDNAKVIDSWDAAAHLNRVVCDAKNKRVDLNSPYDPTECGTAQGFKATRWEGMGPVGVADVDNVFNYFGNTEGFYTKYTQLPGNLTSYIGKDTGDGHGKALRGTVRICDLSACPYANAFWNNGHMAYGSGVTTEDITGHELTHGVTEKTNGLIYRNESGAINESMSDIFGEFTFLTDTANSCNTPANRWKLGACSSLGVIRDMKDPKSHRQPDTYRGTYWYTGSGDQGGVHTNSGVGNKTAQLLVDGGSLNGVTVTGIGLEKTAALYWTTQTMLTSNATYRTLGSALNNACKANVQNKVKGTTAADCTQVANAVKAVKMPVLNVAS</sequence>
<evidence type="ECO:0000256" key="6">
    <source>
        <dbReference type="ARBA" id="ARBA00023049"/>
    </source>
</evidence>
<dbReference type="PANTHER" id="PTHR33794">
    <property type="entry name" value="BACILLOLYSIN"/>
    <property type="match status" value="1"/>
</dbReference>
<dbReference type="InterPro" id="IPR001570">
    <property type="entry name" value="Peptidase_M4_C_domain"/>
</dbReference>
<comment type="subcellular location">
    <subcellularLocation>
        <location evidence="8">Secreted</location>
    </subcellularLocation>
</comment>
<keyword evidence="2 8" id="KW-0645">Protease</keyword>
<feature type="domain" description="Peptidase M4 C-terminal" evidence="11">
    <location>
        <begin position="388"/>
        <end position="555"/>
    </location>
</feature>
<dbReference type="Pfam" id="PF02868">
    <property type="entry name" value="Peptidase_M4_C"/>
    <property type="match status" value="1"/>
</dbReference>
<dbReference type="GO" id="GO:0006508">
    <property type="term" value="P:proteolysis"/>
    <property type="evidence" value="ECO:0007669"/>
    <property type="project" value="UniProtKB-KW"/>
</dbReference>
<dbReference type="EMBL" id="QQBC01000001">
    <property type="protein sequence ID" value="RDI69313.1"/>
    <property type="molecule type" value="Genomic_DNA"/>
</dbReference>